<organism evidence="2 3">
    <name type="scientific">Trifolium medium</name>
    <dbReference type="NCBI Taxonomy" id="97028"/>
    <lineage>
        <taxon>Eukaryota</taxon>
        <taxon>Viridiplantae</taxon>
        <taxon>Streptophyta</taxon>
        <taxon>Embryophyta</taxon>
        <taxon>Tracheophyta</taxon>
        <taxon>Spermatophyta</taxon>
        <taxon>Magnoliopsida</taxon>
        <taxon>eudicotyledons</taxon>
        <taxon>Gunneridae</taxon>
        <taxon>Pentapetalae</taxon>
        <taxon>rosids</taxon>
        <taxon>fabids</taxon>
        <taxon>Fabales</taxon>
        <taxon>Fabaceae</taxon>
        <taxon>Papilionoideae</taxon>
        <taxon>50 kb inversion clade</taxon>
        <taxon>NPAAA clade</taxon>
        <taxon>Hologalegina</taxon>
        <taxon>IRL clade</taxon>
        <taxon>Trifolieae</taxon>
        <taxon>Trifolium</taxon>
    </lineage>
</organism>
<evidence type="ECO:0000313" key="2">
    <source>
        <dbReference type="EMBL" id="MCI52232.1"/>
    </source>
</evidence>
<reference evidence="2 3" key="1">
    <citation type="journal article" date="2018" name="Front. Plant Sci.">
        <title>Red Clover (Trifolium pratense) and Zigzag Clover (T. medium) - A Picture of Genomic Similarities and Differences.</title>
        <authorList>
            <person name="Dluhosova J."/>
            <person name="Istvanek J."/>
            <person name="Nedelnik J."/>
            <person name="Repkova J."/>
        </authorList>
    </citation>
    <scope>NUCLEOTIDE SEQUENCE [LARGE SCALE GENOMIC DNA]</scope>
    <source>
        <strain evidence="3">cv. 10/8</strain>
        <tissue evidence="2">Leaf</tissue>
    </source>
</reference>
<dbReference type="EMBL" id="LXQA010444254">
    <property type="protein sequence ID" value="MCI52232.1"/>
    <property type="molecule type" value="Genomic_DNA"/>
</dbReference>
<evidence type="ECO:0000313" key="3">
    <source>
        <dbReference type="Proteomes" id="UP000265520"/>
    </source>
</evidence>
<proteinExistence type="predicted"/>
<feature type="domain" description="RNase H type-1" evidence="1">
    <location>
        <begin position="1"/>
        <end position="55"/>
    </location>
</feature>
<dbReference type="GO" id="GO:0004523">
    <property type="term" value="F:RNA-DNA hybrid ribonuclease activity"/>
    <property type="evidence" value="ECO:0007669"/>
    <property type="project" value="InterPro"/>
</dbReference>
<dbReference type="Pfam" id="PF13456">
    <property type="entry name" value="RVT_3"/>
    <property type="match status" value="1"/>
</dbReference>
<dbReference type="GO" id="GO:0003676">
    <property type="term" value="F:nucleic acid binding"/>
    <property type="evidence" value="ECO:0007669"/>
    <property type="project" value="InterPro"/>
</dbReference>
<dbReference type="AlphaFoldDB" id="A0A392SUW3"/>
<evidence type="ECO:0000259" key="1">
    <source>
        <dbReference type="Pfam" id="PF13456"/>
    </source>
</evidence>
<accession>A0A392SUW3</accession>
<keyword evidence="3" id="KW-1185">Reference proteome</keyword>
<sequence length="57" mass="6288">QGEWLGGFAKGVGTCSAFVAELWRVFEGLTYANIMRFMAIELNIDSVVVVHVIKTGR</sequence>
<dbReference type="Proteomes" id="UP000265520">
    <property type="component" value="Unassembled WGS sequence"/>
</dbReference>
<comment type="caution">
    <text evidence="2">The sequence shown here is derived from an EMBL/GenBank/DDBJ whole genome shotgun (WGS) entry which is preliminary data.</text>
</comment>
<dbReference type="InterPro" id="IPR002156">
    <property type="entry name" value="RNaseH_domain"/>
</dbReference>
<feature type="non-terminal residue" evidence="2">
    <location>
        <position position="1"/>
    </location>
</feature>
<name>A0A392SUW3_9FABA</name>
<protein>
    <recommendedName>
        <fullName evidence="1">RNase H type-1 domain-containing protein</fullName>
    </recommendedName>
</protein>